<evidence type="ECO:0000313" key="3">
    <source>
        <dbReference type="EMBL" id="MDC2828976.1"/>
    </source>
</evidence>
<comment type="caution">
    <text evidence="3">The sequence shown here is derived from an EMBL/GenBank/DDBJ whole genome shotgun (WGS) entry which is preliminary data.</text>
</comment>
<keyword evidence="2" id="KW-0472">Membrane</keyword>
<evidence type="ECO:0000313" key="4">
    <source>
        <dbReference type="Proteomes" id="UP001220670"/>
    </source>
</evidence>
<organism evidence="3 4">
    <name type="scientific">Limosilactobacillus mucosae</name>
    <name type="common">Lactobacillus mucosae</name>
    <dbReference type="NCBI Taxonomy" id="97478"/>
    <lineage>
        <taxon>Bacteria</taxon>
        <taxon>Bacillati</taxon>
        <taxon>Bacillota</taxon>
        <taxon>Bacilli</taxon>
        <taxon>Lactobacillales</taxon>
        <taxon>Lactobacillaceae</taxon>
        <taxon>Limosilactobacillus</taxon>
    </lineage>
</organism>
<feature type="region of interest" description="Disordered" evidence="1">
    <location>
        <begin position="512"/>
        <end position="537"/>
    </location>
</feature>
<evidence type="ECO:0000256" key="2">
    <source>
        <dbReference type="SAM" id="Phobius"/>
    </source>
</evidence>
<reference evidence="3" key="1">
    <citation type="submission" date="2023-01" db="EMBL/GenBank/DDBJ databases">
        <title>Genome analysis of 13 Lactobacillus isolated from gut of wild boar.</title>
        <authorList>
            <person name="Papp P."/>
            <person name="Libisch B."/>
            <person name="Nagy T."/>
            <person name="Olasz F."/>
        </authorList>
    </citation>
    <scope>NUCLEOTIDE SEQUENCE</scope>
    <source>
        <strain evidence="3">F146</strain>
    </source>
</reference>
<feature type="compositionally biased region" description="Low complexity" evidence="1">
    <location>
        <begin position="524"/>
        <end position="537"/>
    </location>
</feature>
<feature type="compositionally biased region" description="Basic residues" evidence="1">
    <location>
        <begin position="310"/>
        <end position="335"/>
    </location>
</feature>
<feature type="transmembrane region" description="Helical" evidence="2">
    <location>
        <begin position="341"/>
        <end position="358"/>
    </location>
</feature>
<proteinExistence type="predicted"/>
<sequence length="537" mass="60790">MNQRILLGTADDIASAFRTSIAENTDQLEVIKQNVPLFHNLEQVIKHTHPDILYLMFNQMRFDAIGKQDIHNEILQTLYNIRSENGQLRIAVQVADPVDQNFLRQLILLNVYDIFEPTGSTGQLNIRLVIDQLTRPANINGVKKYIISPDIDQSFRTPDALPVKGNANGLPDSQNDSALINANRFLTQELTRLKKKTAVPLIPRSDYDQLLARLREAVNSGMSDENVKELVQSVTANNNRLAQENQMLNQRLNESSATISQLSRQLSSRSKTDEDMVQLQVLQRDPSKKNEPIRRTDRGGQRQKKDPNAIRKKHSRRSSSKDKKPRAKKPRKKAHSKGRRFLLLIILILIVGSVWMGIGHLRSQGNKTVEKQPSYSTLVSKDEYGKAAEAYPEKGISIENRMLNDPSVKDKASQAAKIAEYISGDAINFDNAYFNSDFNKAVKIYEQSDDTDLTHLNKARRTMLAYSYMKIGNVDNARKLAEPLNNAQLNQKIDAYAKFQDANKTLQDKINSGTLSDEDKAKAQKQIQKNQNAMDKL</sequence>
<protein>
    <submittedName>
        <fullName evidence="3">Uncharacterized protein</fullName>
    </submittedName>
</protein>
<feature type="compositionally biased region" description="Basic and acidic residues" evidence="1">
    <location>
        <begin position="285"/>
        <end position="309"/>
    </location>
</feature>
<keyword evidence="2" id="KW-0812">Transmembrane</keyword>
<feature type="region of interest" description="Disordered" evidence="1">
    <location>
        <begin position="254"/>
        <end position="335"/>
    </location>
</feature>
<name>A0AAJ1HQT0_LIMMU</name>
<gene>
    <name evidence="3" type="ORF">PO250_01320</name>
</gene>
<feature type="compositionally biased region" description="Low complexity" evidence="1">
    <location>
        <begin position="260"/>
        <end position="269"/>
    </location>
</feature>
<evidence type="ECO:0000256" key="1">
    <source>
        <dbReference type="SAM" id="MobiDB-lite"/>
    </source>
</evidence>
<dbReference type="Proteomes" id="UP001220670">
    <property type="component" value="Unassembled WGS sequence"/>
</dbReference>
<accession>A0AAJ1HQT0</accession>
<dbReference type="AlphaFoldDB" id="A0AAJ1HQT0"/>
<dbReference type="EMBL" id="JAQONE010000003">
    <property type="protein sequence ID" value="MDC2828976.1"/>
    <property type="molecule type" value="Genomic_DNA"/>
</dbReference>
<dbReference type="RefSeq" id="WP_272225704.1">
    <property type="nucleotide sequence ID" value="NZ_JAQONE010000003.1"/>
</dbReference>
<keyword evidence="2" id="KW-1133">Transmembrane helix</keyword>